<organism evidence="2 3">
    <name type="scientific">Pieris macdunnoughi</name>
    <dbReference type="NCBI Taxonomy" id="345717"/>
    <lineage>
        <taxon>Eukaryota</taxon>
        <taxon>Metazoa</taxon>
        <taxon>Ecdysozoa</taxon>
        <taxon>Arthropoda</taxon>
        <taxon>Hexapoda</taxon>
        <taxon>Insecta</taxon>
        <taxon>Pterygota</taxon>
        <taxon>Neoptera</taxon>
        <taxon>Endopterygota</taxon>
        <taxon>Lepidoptera</taxon>
        <taxon>Glossata</taxon>
        <taxon>Ditrysia</taxon>
        <taxon>Papilionoidea</taxon>
        <taxon>Pieridae</taxon>
        <taxon>Pierinae</taxon>
        <taxon>Pieris</taxon>
    </lineage>
</organism>
<sequence>MKVAVPNKPGNVQLQMRHRDPERLGATKYTARLKTEREGGSLWDIGQLKIDNKEWWRCRWGLARRIACRWRIAAASAASLPQSRVIRASHATEVDSGHGPASASIIQHASTTGAATSEGQRQRTATPTGPPPARHAPAPYEIKPEATKAKTKHTYHSKPYPFATPSLDSARRSRVT</sequence>
<evidence type="ECO:0000313" key="3">
    <source>
        <dbReference type="Proteomes" id="UP000663880"/>
    </source>
</evidence>
<protein>
    <submittedName>
        <fullName evidence="2">Uncharacterized protein</fullName>
    </submittedName>
</protein>
<reference evidence="2" key="1">
    <citation type="submission" date="2021-02" db="EMBL/GenBank/DDBJ databases">
        <authorList>
            <person name="Steward A R."/>
        </authorList>
    </citation>
    <scope>NUCLEOTIDE SEQUENCE</scope>
</reference>
<feature type="compositionally biased region" description="Polar residues" evidence="1">
    <location>
        <begin position="108"/>
        <end position="119"/>
    </location>
</feature>
<dbReference type="OrthoDB" id="10314513at2759"/>
<evidence type="ECO:0000256" key="1">
    <source>
        <dbReference type="SAM" id="MobiDB-lite"/>
    </source>
</evidence>
<gene>
    <name evidence="2" type="ORF">PMACD_LOCUS5022</name>
</gene>
<name>A0A821QKC7_9NEOP</name>
<keyword evidence="3" id="KW-1185">Reference proteome</keyword>
<feature type="region of interest" description="Disordered" evidence="1">
    <location>
        <begin position="108"/>
        <end position="176"/>
    </location>
</feature>
<dbReference type="Proteomes" id="UP000663880">
    <property type="component" value="Unassembled WGS sequence"/>
</dbReference>
<evidence type="ECO:0000313" key="2">
    <source>
        <dbReference type="EMBL" id="CAF4827505.1"/>
    </source>
</evidence>
<accession>A0A821QKC7</accession>
<dbReference type="AlphaFoldDB" id="A0A821QKC7"/>
<proteinExistence type="predicted"/>
<comment type="caution">
    <text evidence="2">The sequence shown here is derived from an EMBL/GenBank/DDBJ whole genome shotgun (WGS) entry which is preliminary data.</text>
</comment>
<dbReference type="EMBL" id="CAJOBZ010000009">
    <property type="protein sequence ID" value="CAF4827505.1"/>
    <property type="molecule type" value="Genomic_DNA"/>
</dbReference>